<dbReference type="GO" id="GO:0008170">
    <property type="term" value="F:N-methyltransferase activity"/>
    <property type="evidence" value="ECO:0007669"/>
    <property type="project" value="InterPro"/>
</dbReference>
<evidence type="ECO:0000313" key="8">
    <source>
        <dbReference type="EMBL" id="BDR57396.1"/>
    </source>
</evidence>
<evidence type="ECO:0000259" key="7">
    <source>
        <dbReference type="Pfam" id="PF12564"/>
    </source>
</evidence>
<proteinExistence type="inferred from homology"/>
<dbReference type="GO" id="GO:0009307">
    <property type="term" value="P:DNA restriction-modification system"/>
    <property type="evidence" value="ECO:0007669"/>
    <property type="project" value="UniProtKB-KW"/>
</dbReference>
<dbReference type="InterPro" id="IPR022221">
    <property type="entry name" value="TypeIII_RM_meth"/>
</dbReference>
<evidence type="ECO:0000256" key="1">
    <source>
        <dbReference type="ARBA" id="ARBA00006594"/>
    </source>
</evidence>
<dbReference type="GO" id="GO:0032259">
    <property type="term" value="P:methylation"/>
    <property type="evidence" value="ECO:0007669"/>
    <property type="project" value="UniProtKB-KW"/>
</dbReference>
<feature type="domain" description="DNA methylase N-4/N-6" evidence="6">
    <location>
        <begin position="210"/>
        <end position="546"/>
    </location>
</feature>
<evidence type="ECO:0000256" key="2">
    <source>
        <dbReference type="ARBA" id="ARBA00022603"/>
    </source>
</evidence>
<protein>
    <submittedName>
        <fullName evidence="8">Uncharacterized protein</fullName>
    </submittedName>
</protein>
<evidence type="ECO:0000256" key="5">
    <source>
        <dbReference type="ARBA" id="ARBA00022747"/>
    </source>
</evidence>
<evidence type="ECO:0000259" key="6">
    <source>
        <dbReference type="Pfam" id="PF01555"/>
    </source>
</evidence>
<gene>
    <name evidence="8" type="ORF">KIMC2_19580</name>
</gene>
<dbReference type="InterPro" id="IPR002941">
    <property type="entry name" value="DNA_methylase_N4/N6"/>
</dbReference>
<dbReference type="Pfam" id="PF01555">
    <property type="entry name" value="N6_N4_Mtase"/>
    <property type="match status" value="1"/>
</dbReference>
<dbReference type="Gene3D" id="3.40.50.150">
    <property type="entry name" value="Vaccinia Virus protein VP39"/>
    <property type="match status" value="1"/>
</dbReference>
<dbReference type="InterPro" id="IPR002295">
    <property type="entry name" value="N4/N6-MTase_EcoPI_Mod-like"/>
</dbReference>
<dbReference type="PRINTS" id="PR00508">
    <property type="entry name" value="S21N4MTFRASE"/>
</dbReference>
<keyword evidence="9" id="KW-1185">Reference proteome</keyword>
<comment type="similarity">
    <text evidence="1">Belongs to the N(4)/N(6)-methyltransferase family.</text>
</comment>
<sequence>MANIEPAIFDELKNVLSSFGEKYFIGEELNRPKLTDDLRNYDEALLNKMFEMDFIKEHFIKKAAGQTIFQIEQFEEAVLYNSYWDTSYTKYENRVGLSSGGKFLQDSQDVVLDFPFKDCVLTASMTKEDNDDGYDEAFLNEVIEKDEIDRLFDKKIFVNTERFDNSKITQSSEAKDNRIVSFDKEKDNLIIKGNNLLALHTLKENYKDQVKLIYIDPPYNTGKDSFLYNDKFSRSTWLTFMKNRLETARELLSDDGSIFISIDDKQYAYLRVLCDNIFGESNHLETFHFQVRYTNKSLNERDNFQPVIEYCLAYAKDKNNFKPNKPTVAYDTTKFNLDIKELKSPDKTIEVNGRKVDIFLPSSYEIKKVSDEETNSLSYFKETWVTGSIYSGTGHGQMYQKVVEPRLNEDGYGVLYKIDGLGEDGLGYRYMTGPKKIGAAKGKMYNKIPTAKLEGIKSGTYYKEVPIVNYYDFSPQVGNIRHEGGTAFNSGKKPEKMLKMIIDMATNENDLVLDFHLGSGSTAAAAMKLHRRFIGIEQMDYIKNLVVKRLNNVINGDKTGISSDVNWQGGGSFVYAELFPKNMEYLQDIINANEIEELKLVYERMIQGTADISFRADLNKIDWDEGFDENKRLLVKLLDKNGLYYNYSEIDDANVRDMISDKDYTFNKYFYAKGE</sequence>
<dbReference type="Pfam" id="PF12564">
    <property type="entry name" value="TypeIII_RM_meth"/>
    <property type="match status" value="1"/>
</dbReference>
<dbReference type="Proteomes" id="UP001321804">
    <property type="component" value="Chromosome"/>
</dbReference>
<dbReference type="EMBL" id="AP026801">
    <property type="protein sequence ID" value="BDR57396.1"/>
    <property type="molecule type" value="Genomic_DNA"/>
</dbReference>
<dbReference type="InterPro" id="IPR002052">
    <property type="entry name" value="DNA_methylase_N6_adenine_CS"/>
</dbReference>
<keyword evidence="3" id="KW-0808">Transferase</keyword>
<accession>A0AAU9CY82</accession>
<evidence type="ECO:0000256" key="3">
    <source>
        <dbReference type="ARBA" id="ARBA00022679"/>
    </source>
</evidence>
<dbReference type="KEGG" id="xak:KIMC2_19580"/>
<reference evidence="8 9" key="1">
    <citation type="journal article" date="2023" name="Microbiol. Spectr.">
        <title>Symbiosis of Carpenter Bees with Uncharacterized Lactic Acid Bacteria Showing NAD Auxotrophy.</title>
        <authorList>
            <person name="Kawasaki S."/>
            <person name="Ozawa K."/>
            <person name="Mori T."/>
            <person name="Yamamoto A."/>
            <person name="Ito M."/>
            <person name="Ohkuma M."/>
            <person name="Sakamoto M."/>
            <person name="Matsutani M."/>
        </authorList>
    </citation>
    <scope>NUCLEOTIDE SEQUENCE [LARGE SCALE GENOMIC DNA]</scope>
    <source>
        <strain evidence="8 9">KimC2</strain>
    </source>
</reference>
<dbReference type="GO" id="GO:0003677">
    <property type="term" value="F:DNA binding"/>
    <property type="evidence" value="ECO:0007669"/>
    <property type="project" value="InterPro"/>
</dbReference>
<dbReference type="AlphaFoldDB" id="A0AAU9CY82"/>
<evidence type="ECO:0000256" key="4">
    <source>
        <dbReference type="ARBA" id="ARBA00022691"/>
    </source>
</evidence>
<keyword evidence="5" id="KW-0680">Restriction system</keyword>
<feature type="domain" description="Type III restriction/modification enzyme methylation subunit" evidence="7">
    <location>
        <begin position="42"/>
        <end position="97"/>
    </location>
</feature>
<dbReference type="RefSeq" id="WP_317696461.1">
    <property type="nucleotide sequence ID" value="NZ_AP026801.1"/>
</dbReference>
<keyword evidence="4" id="KW-0949">S-adenosyl-L-methionine</keyword>
<dbReference type="InterPro" id="IPR001091">
    <property type="entry name" value="RM_Methyltransferase"/>
</dbReference>
<dbReference type="InterPro" id="IPR029063">
    <property type="entry name" value="SAM-dependent_MTases_sf"/>
</dbReference>
<evidence type="ECO:0000313" key="9">
    <source>
        <dbReference type="Proteomes" id="UP001321804"/>
    </source>
</evidence>
<dbReference type="REBASE" id="722955">
    <property type="entry name" value="M.Lsp2ORF19580P"/>
</dbReference>
<organism evidence="8 9">
    <name type="scientific">Xylocopilactobacillus apis</name>
    <dbReference type="NCBI Taxonomy" id="2932183"/>
    <lineage>
        <taxon>Bacteria</taxon>
        <taxon>Bacillati</taxon>
        <taxon>Bacillota</taxon>
        <taxon>Bacilli</taxon>
        <taxon>Lactobacillales</taxon>
        <taxon>Lactobacillaceae</taxon>
        <taxon>Xylocopilactobacillus</taxon>
    </lineage>
</organism>
<name>A0AAU9CY82_9LACO</name>
<dbReference type="PIRSF" id="PIRSF015855">
    <property type="entry name" value="TypeIII_Mtase_mKpnI"/>
    <property type="match status" value="1"/>
</dbReference>
<dbReference type="SUPFAM" id="SSF53335">
    <property type="entry name" value="S-adenosyl-L-methionine-dependent methyltransferases"/>
    <property type="match status" value="1"/>
</dbReference>
<keyword evidence="2" id="KW-0489">Methyltransferase</keyword>
<dbReference type="PROSITE" id="PS00092">
    <property type="entry name" value="N6_MTASE"/>
    <property type="match status" value="1"/>
</dbReference>